<keyword evidence="5 6" id="KW-0482">Metalloprotease</keyword>
<comment type="similarity">
    <text evidence="6">Belongs to the peptidase M3B family.</text>
</comment>
<accession>A0A150FSF8</accession>
<evidence type="ECO:0000313" key="13">
    <source>
        <dbReference type="Proteomes" id="UP000323392"/>
    </source>
</evidence>
<evidence type="ECO:0000256" key="2">
    <source>
        <dbReference type="ARBA" id="ARBA00022723"/>
    </source>
</evidence>
<sequence>MNKKGYVVSKFIILTVLMGMLLFIFTISNINTSIDVFKTIDSHEYTWDLTKIYKTDKDWERDYKRLEQMIPEIEKYKGRLSNSSKDMKNALKHLEDMKRLNEKLYIYAHLKSDEDKSNDKYIALKEKAKNINIKLQLSTNFIEGEILSIPKEKINKFMKEDDFLRDYDFYFKELFRLKDRYLSVEEENIISLAGFMANTPSNIYDIFRNSERNFGKIKDRDGNEITLTPALYRSLMGSRDRTLRKEAFEKEFESFNQNINMLAANLAGEVGKNIFYSKARKYNSSLEASLDRDNVSVKLYENIINTTSKNLKPLHRYISLRKEALGIDDKVYLYDMYIPISNYPGRRIPFDEAKDILLDALKPLGQDYIKDLEVALNSRWIDVYERENKRTGAYSFGVYDTYPYVLLNYSDSFSDVSTLAHEMGHAMHSYYTNKHQPYIKSNYSIFTAEVASITNEALLFEYLIENASSKEEKIYLIENYIDLIQSAIYTQVMYAEFEKIIHEKVESGNTLNASILNEIWADLLRKYYGEDFGVHELSKIWWSRIPHFYRNFYVYKYVIGCSGAIALSEDILKSEEAREKYLEFLKSGASDYPINLLKKAGVDMTSSKPLEKAFKKFEQLIDEFEKLLKE</sequence>
<dbReference type="STRING" id="1121328.JWYL7_1628"/>
<reference evidence="11 13" key="2">
    <citation type="submission" date="2016-11" db="EMBL/GenBank/DDBJ databases">
        <authorList>
            <person name="Varghese N."/>
            <person name="Submissions S."/>
        </authorList>
    </citation>
    <scope>NUCLEOTIDE SEQUENCE [LARGE SCALE GENOMIC DNA]</scope>
    <source>
        <strain evidence="11 13">DSM 7308</strain>
    </source>
</reference>
<keyword evidence="3 6" id="KW-0378">Hydrolase</keyword>
<evidence type="ECO:0000313" key="11">
    <source>
        <dbReference type="EMBL" id="SHK70889.1"/>
    </source>
</evidence>
<keyword evidence="7" id="KW-0812">Transmembrane</keyword>
<evidence type="ECO:0000256" key="5">
    <source>
        <dbReference type="ARBA" id="ARBA00023049"/>
    </source>
</evidence>
<dbReference type="InterPro" id="IPR042088">
    <property type="entry name" value="OligoPept_F_C"/>
</dbReference>
<dbReference type="Pfam" id="PF08439">
    <property type="entry name" value="Peptidase_M3_N"/>
    <property type="match status" value="1"/>
</dbReference>
<evidence type="ECO:0000256" key="3">
    <source>
        <dbReference type="ARBA" id="ARBA00022801"/>
    </source>
</evidence>
<dbReference type="GO" id="GO:0046872">
    <property type="term" value="F:metal ion binding"/>
    <property type="evidence" value="ECO:0007669"/>
    <property type="project" value="UniProtKB-UniRule"/>
</dbReference>
<comment type="function">
    <text evidence="6">Has oligopeptidase activity and degrades a variety of small bioactive peptides.</text>
</comment>
<dbReference type="GO" id="GO:0006508">
    <property type="term" value="P:proteolysis"/>
    <property type="evidence" value="ECO:0007669"/>
    <property type="project" value="UniProtKB-KW"/>
</dbReference>
<dbReference type="InterPro" id="IPR001567">
    <property type="entry name" value="Pept_M3A_M3B_dom"/>
</dbReference>
<dbReference type="InterPro" id="IPR045090">
    <property type="entry name" value="Pept_M3A_M3B"/>
</dbReference>
<dbReference type="Gene3D" id="1.10.287.830">
    <property type="entry name" value="putative peptidase helix hairpin domain like"/>
    <property type="match status" value="1"/>
</dbReference>
<dbReference type="Pfam" id="PF01432">
    <property type="entry name" value="Peptidase_M3"/>
    <property type="match status" value="1"/>
</dbReference>
<gene>
    <name evidence="10" type="ORF">JWYL7_1628</name>
    <name evidence="11" type="ORF">SAMN05661008_00749</name>
</gene>
<keyword evidence="2 6" id="KW-0479">Metal-binding</keyword>
<feature type="transmembrane region" description="Helical" evidence="7">
    <location>
        <begin position="7"/>
        <end position="27"/>
    </location>
</feature>
<dbReference type="PATRIC" id="fig|1121328.3.peg.1639"/>
<dbReference type="Proteomes" id="UP000092605">
    <property type="component" value="Unassembled WGS sequence"/>
</dbReference>
<dbReference type="GO" id="GO:0004222">
    <property type="term" value="F:metalloendopeptidase activity"/>
    <property type="evidence" value="ECO:0007669"/>
    <property type="project" value="UniProtKB-UniRule"/>
</dbReference>
<evidence type="ECO:0000259" key="8">
    <source>
        <dbReference type="Pfam" id="PF01432"/>
    </source>
</evidence>
<dbReference type="SUPFAM" id="SSF55486">
    <property type="entry name" value="Metalloproteases ('zincins'), catalytic domain"/>
    <property type="match status" value="1"/>
</dbReference>
<evidence type="ECO:0000313" key="10">
    <source>
        <dbReference type="EMBL" id="KXZ40553.1"/>
    </source>
</evidence>
<name>A0A150FSF8_CLOPD</name>
<feature type="domain" description="Peptidase M3A/M3B catalytic" evidence="8">
    <location>
        <begin position="235"/>
        <end position="615"/>
    </location>
</feature>
<dbReference type="RefSeq" id="WP_066071605.1">
    <property type="nucleotide sequence ID" value="NZ_FRBG01000004.1"/>
</dbReference>
<dbReference type="OrthoDB" id="9766487at2"/>
<dbReference type="InterPro" id="IPR013647">
    <property type="entry name" value="OligopepF_N_dom"/>
</dbReference>
<evidence type="ECO:0000259" key="9">
    <source>
        <dbReference type="Pfam" id="PF08439"/>
    </source>
</evidence>
<dbReference type="EMBL" id="LSFY01000001">
    <property type="protein sequence ID" value="KXZ40553.1"/>
    <property type="molecule type" value="Genomic_DNA"/>
</dbReference>
<dbReference type="CDD" id="cd09608">
    <property type="entry name" value="M3B_PepF"/>
    <property type="match status" value="1"/>
</dbReference>
<protein>
    <recommendedName>
        <fullName evidence="6">Oligopeptidase F</fullName>
        <ecNumber evidence="6">3.4.24.-</ecNumber>
    </recommendedName>
</protein>
<dbReference type="InterPro" id="IPR004438">
    <property type="entry name" value="Peptidase_M3B"/>
</dbReference>
<proteinExistence type="inferred from homology"/>
<feature type="domain" description="Oligopeptidase F N-terminal" evidence="9">
    <location>
        <begin position="145"/>
        <end position="214"/>
    </location>
</feature>
<dbReference type="PANTHER" id="PTHR11804">
    <property type="entry name" value="PROTEASE M3 THIMET OLIGOPEPTIDASE-RELATED"/>
    <property type="match status" value="1"/>
</dbReference>
<evidence type="ECO:0000313" key="12">
    <source>
        <dbReference type="Proteomes" id="UP000092605"/>
    </source>
</evidence>
<keyword evidence="7" id="KW-1133">Transmembrane helix</keyword>
<dbReference type="Gene3D" id="1.20.140.70">
    <property type="entry name" value="Oligopeptidase f, N-terminal domain"/>
    <property type="match status" value="1"/>
</dbReference>
<comment type="caution">
    <text evidence="10">The sequence shown here is derived from an EMBL/GenBank/DDBJ whole genome shotgun (WGS) entry which is preliminary data.</text>
</comment>
<dbReference type="GO" id="GO:0006518">
    <property type="term" value="P:peptide metabolic process"/>
    <property type="evidence" value="ECO:0007669"/>
    <property type="project" value="TreeGrafter"/>
</dbReference>
<dbReference type="NCBIfam" id="TIGR00181">
    <property type="entry name" value="pepF"/>
    <property type="match status" value="1"/>
</dbReference>
<evidence type="ECO:0000256" key="1">
    <source>
        <dbReference type="ARBA" id="ARBA00022670"/>
    </source>
</evidence>
<comment type="cofactor">
    <cofactor evidence="6">
        <name>Zn(2+)</name>
        <dbReference type="ChEBI" id="CHEBI:29105"/>
    </cofactor>
    <text evidence="6">Binds 1 zinc ion.</text>
</comment>
<dbReference type="AlphaFoldDB" id="A0A150FSF8"/>
<keyword evidence="7" id="KW-0472">Membrane</keyword>
<reference evidence="10 12" key="1">
    <citation type="submission" date="2016-02" db="EMBL/GenBank/DDBJ databases">
        <title>Draft genome sequence for Clostridium paradoxum JW-YL-7.</title>
        <authorList>
            <person name="Utturkar S.M."/>
            <person name="Lancaster A."/>
            <person name="Poole F.L."/>
            <person name="Adams M.W."/>
            <person name="Brown S.D."/>
        </authorList>
    </citation>
    <scope>NUCLEOTIDE SEQUENCE [LARGE SCALE GENOMIC DNA]</scope>
    <source>
        <strain evidence="10 12">JW-YL-7</strain>
    </source>
</reference>
<dbReference type="Proteomes" id="UP000323392">
    <property type="component" value="Unassembled WGS sequence"/>
</dbReference>
<keyword evidence="1 6" id="KW-0645">Protease</keyword>
<dbReference type="EMBL" id="FRBG01000004">
    <property type="protein sequence ID" value="SHK70889.1"/>
    <property type="molecule type" value="Genomic_DNA"/>
</dbReference>
<keyword evidence="4 6" id="KW-0862">Zinc</keyword>
<organism evidence="10 12">
    <name type="scientific">Alkalithermobacter thermoalcaliphilus JW-YL-7 = DSM 7308</name>
    <dbReference type="NCBI Taxonomy" id="1121328"/>
    <lineage>
        <taxon>Bacteria</taxon>
        <taxon>Bacillati</taxon>
        <taxon>Bacillota</taxon>
        <taxon>Clostridia</taxon>
        <taxon>Peptostreptococcales</taxon>
        <taxon>Tepidibacteraceae</taxon>
        <taxon>Alkalithermobacter</taxon>
    </lineage>
</organism>
<keyword evidence="13" id="KW-1185">Reference proteome</keyword>
<dbReference type="Gene3D" id="1.10.1370.20">
    <property type="entry name" value="Oligoendopeptidase f, C-terminal domain"/>
    <property type="match status" value="1"/>
</dbReference>
<dbReference type="EC" id="3.4.24.-" evidence="6"/>
<dbReference type="PANTHER" id="PTHR11804:SF84">
    <property type="entry name" value="SACCHAROLYSIN"/>
    <property type="match status" value="1"/>
</dbReference>
<evidence type="ECO:0000256" key="4">
    <source>
        <dbReference type="ARBA" id="ARBA00022833"/>
    </source>
</evidence>
<evidence type="ECO:0000256" key="7">
    <source>
        <dbReference type="SAM" id="Phobius"/>
    </source>
</evidence>
<evidence type="ECO:0000256" key="6">
    <source>
        <dbReference type="RuleBase" id="RU368091"/>
    </source>
</evidence>